<gene>
    <name evidence="2" type="ORF">LVIROSA_LOCUS9710</name>
</gene>
<name>A0AAU9M9E9_9ASTR</name>
<organism evidence="2 3">
    <name type="scientific">Lactuca virosa</name>
    <dbReference type="NCBI Taxonomy" id="75947"/>
    <lineage>
        <taxon>Eukaryota</taxon>
        <taxon>Viridiplantae</taxon>
        <taxon>Streptophyta</taxon>
        <taxon>Embryophyta</taxon>
        <taxon>Tracheophyta</taxon>
        <taxon>Spermatophyta</taxon>
        <taxon>Magnoliopsida</taxon>
        <taxon>eudicotyledons</taxon>
        <taxon>Gunneridae</taxon>
        <taxon>Pentapetalae</taxon>
        <taxon>asterids</taxon>
        <taxon>campanulids</taxon>
        <taxon>Asterales</taxon>
        <taxon>Asteraceae</taxon>
        <taxon>Cichorioideae</taxon>
        <taxon>Cichorieae</taxon>
        <taxon>Lactucinae</taxon>
        <taxon>Lactuca</taxon>
    </lineage>
</organism>
<protein>
    <submittedName>
        <fullName evidence="2">Uncharacterized protein</fullName>
    </submittedName>
</protein>
<reference evidence="2 3" key="1">
    <citation type="submission" date="2022-01" db="EMBL/GenBank/DDBJ databases">
        <authorList>
            <person name="Xiong W."/>
            <person name="Schranz E."/>
        </authorList>
    </citation>
    <scope>NUCLEOTIDE SEQUENCE [LARGE SCALE GENOMIC DNA]</scope>
</reference>
<evidence type="ECO:0000313" key="3">
    <source>
        <dbReference type="Proteomes" id="UP001157418"/>
    </source>
</evidence>
<feature type="region of interest" description="Disordered" evidence="1">
    <location>
        <begin position="24"/>
        <end position="52"/>
    </location>
</feature>
<keyword evidence="3" id="KW-1185">Reference proteome</keyword>
<evidence type="ECO:0000313" key="2">
    <source>
        <dbReference type="EMBL" id="CAH1422372.1"/>
    </source>
</evidence>
<dbReference type="AlphaFoldDB" id="A0AAU9M9E9"/>
<sequence length="221" mass="25321">MRSSLHKLPIYAFPWQFIVAPRSQPSPNRRLSPPTSIQSVNQPPSKSDSVMASTSSHYVFNPHFSIIPKHQNTEVVHEIADIQTISTKSIDSESDSTEISPKNTEGVHEIADLQTISAKSIDSESDSTEIIEYSPYFNPYKSILERVISEEVSEIAKEDQQFERKRKRVLALTQWKWDEVVDLCSDDDEEEDVIQPKKKVRVCIHNRNRPMKLLDESDVEV</sequence>
<evidence type="ECO:0000256" key="1">
    <source>
        <dbReference type="SAM" id="MobiDB-lite"/>
    </source>
</evidence>
<dbReference type="Proteomes" id="UP001157418">
    <property type="component" value="Unassembled WGS sequence"/>
</dbReference>
<comment type="caution">
    <text evidence="2">The sequence shown here is derived from an EMBL/GenBank/DDBJ whole genome shotgun (WGS) entry which is preliminary data.</text>
</comment>
<proteinExistence type="predicted"/>
<accession>A0AAU9M9E9</accession>
<dbReference type="EMBL" id="CAKMRJ010001112">
    <property type="protein sequence ID" value="CAH1422372.1"/>
    <property type="molecule type" value="Genomic_DNA"/>
</dbReference>